<reference evidence="2 3" key="1">
    <citation type="submission" date="2018-04" db="EMBL/GenBank/DDBJ databases">
        <authorList>
            <person name="Zhang X."/>
            <person name="Yuan J."/>
            <person name="Li F."/>
            <person name="Xiang J."/>
        </authorList>
    </citation>
    <scope>NUCLEOTIDE SEQUENCE [LARGE SCALE GENOMIC DNA]</scope>
    <source>
        <tissue evidence="2">Muscle</tissue>
    </source>
</reference>
<feature type="compositionally biased region" description="Basic and acidic residues" evidence="1">
    <location>
        <begin position="294"/>
        <end position="305"/>
    </location>
</feature>
<feature type="compositionally biased region" description="Basic and acidic residues" evidence="1">
    <location>
        <begin position="65"/>
        <end position="83"/>
    </location>
</feature>
<feature type="compositionally biased region" description="Basic and acidic residues" evidence="1">
    <location>
        <begin position="99"/>
        <end position="108"/>
    </location>
</feature>
<dbReference type="Proteomes" id="UP000283509">
    <property type="component" value="Unassembled WGS sequence"/>
</dbReference>
<evidence type="ECO:0000313" key="3">
    <source>
        <dbReference type="Proteomes" id="UP000283509"/>
    </source>
</evidence>
<gene>
    <name evidence="2" type="ORF">C7M84_024349</name>
</gene>
<protein>
    <submittedName>
        <fullName evidence="2">Uncharacterized protein</fullName>
    </submittedName>
</protein>
<evidence type="ECO:0000256" key="1">
    <source>
        <dbReference type="SAM" id="MobiDB-lite"/>
    </source>
</evidence>
<feature type="compositionally biased region" description="Basic and acidic residues" evidence="1">
    <location>
        <begin position="180"/>
        <end position="210"/>
    </location>
</feature>
<feature type="compositionally biased region" description="Polar residues" evidence="1">
    <location>
        <begin position="116"/>
        <end position="133"/>
    </location>
</feature>
<reference evidence="2 3" key="2">
    <citation type="submission" date="2019-01" db="EMBL/GenBank/DDBJ databases">
        <title>The decoding of complex shrimp genome reveals the adaptation for benthos swimmer, frequently molting mechanism and breeding impact on genome.</title>
        <authorList>
            <person name="Sun Y."/>
            <person name="Gao Y."/>
            <person name="Yu Y."/>
        </authorList>
    </citation>
    <scope>NUCLEOTIDE SEQUENCE [LARGE SCALE GENOMIC DNA]</scope>
    <source>
        <tissue evidence="2">Muscle</tissue>
    </source>
</reference>
<feature type="compositionally biased region" description="Basic residues" evidence="1">
    <location>
        <begin position="235"/>
        <end position="250"/>
    </location>
</feature>
<comment type="caution">
    <text evidence="2">The sequence shown here is derived from an EMBL/GenBank/DDBJ whole genome shotgun (WGS) entry which is preliminary data.</text>
</comment>
<dbReference type="AlphaFoldDB" id="A0A423U1F0"/>
<accession>A0A423U1F0</accession>
<feature type="compositionally biased region" description="Basic and acidic residues" evidence="1">
    <location>
        <begin position="251"/>
        <end position="283"/>
    </location>
</feature>
<feature type="compositionally biased region" description="Basic and acidic residues" evidence="1">
    <location>
        <begin position="148"/>
        <end position="162"/>
    </location>
</feature>
<proteinExistence type="predicted"/>
<dbReference type="EMBL" id="QCYY01000817">
    <property type="protein sequence ID" value="ROT82494.1"/>
    <property type="molecule type" value="Genomic_DNA"/>
</dbReference>
<organism evidence="2 3">
    <name type="scientific">Penaeus vannamei</name>
    <name type="common">Whiteleg shrimp</name>
    <name type="synonym">Litopenaeus vannamei</name>
    <dbReference type="NCBI Taxonomy" id="6689"/>
    <lineage>
        <taxon>Eukaryota</taxon>
        <taxon>Metazoa</taxon>
        <taxon>Ecdysozoa</taxon>
        <taxon>Arthropoda</taxon>
        <taxon>Crustacea</taxon>
        <taxon>Multicrustacea</taxon>
        <taxon>Malacostraca</taxon>
        <taxon>Eumalacostraca</taxon>
        <taxon>Eucarida</taxon>
        <taxon>Decapoda</taxon>
        <taxon>Dendrobranchiata</taxon>
        <taxon>Penaeoidea</taxon>
        <taxon>Penaeidae</taxon>
        <taxon>Penaeus</taxon>
    </lineage>
</organism>
<name>A0A423U1F0_PENVA</name>
<feature type="compositionally biased region" description="Basic and acidic residues" evidence="1">
    <location>
        <begin position="217"/>
        <end position="234"/>
    </location>
</feature>
<feature type="region of interest" description="Disordered" evidence="1">
    <location>
        <begin position="61"/>
        <end position="335"/>
    </location>
</feature>
<sequence>MRLPRELFRFARLFFEFWSVRSERGTSPLFPACPFVKPTSPLPSLRDRVFEEKTLMGKGFRLCAGKHERKTDDGKRSRTERSQQRTKTHASPARGPQRGNERPPRPHTETPPPSDPNGQRPATTHAHTTTEQPLTARSARHTHTTRARTAEHADARARTSRETRRRTTARRRTMDDDEHESPRQMREERREAAQSDNNEHRDAREQEPRRGRSTPQTHERETDRRARRERDDARHARRRKRESSRGRRRQERAPERIKMMRPPVDERPRERDAKRERERESTHERHRRGPQRQPEGRGRGPRETRQNTNKQANPNHARKRRLDKTEQSNSRRVKYDARNNDHLIPLLSVESRTLRQIICRSDHIPFYNEHHFSSSRRLGPGRDGPEEDVLNLPFKDRKDPSGCRSLLPCVIALDVKGSLS</sequence>
<evidence type="ECO:0000313" key="2">
    <source>
        <dbReference type="EMBL" id="ROT82494.1"/>
    </source>
</evidence>
<keyword evidence="3" id="KW-1185">Reference proteome</keyword>